<organism evidence="3 4">
    <name type="scientific">Pigmentiphaga humi</name>
    <dbReference type="NCBI Taxonomy" id="2478468"/>
    <lineage>
        <taxon>Bacteria</taxon>
        <taxon>Pseudomonadati</taxon>
        <taxon>Pseudomonadota</taxon>
        <taxon>Betaproteobacteria</taxon>
        <taxon>Burkholderiales</taxon>
        <taxon>Alcaligenaceae</taxon>
        <taxon>Pigmentiphaga</taxon>
    </lineage>
</organism>
<feature type="chain" id="PRO_5017951050" evidence="2">
    <location>
        <begin position="23"/>
        <end position="322"/>
    </location>
</feature>
<dbReference type="SUPFAM" id="SSF53850">
    <property type="entry name" value="Periplasmic binding protein-like II"/>
    <property type="match status" value="1"/>
</dbReference>
<name>A0A3P4B5D5_9BURK</name>
<dbReference type="CDD" id="cd13578">
    <property type="entry name" value="PBP2_Bug27"/>
    <property type="match status" value="1"/>
</dbReference>
<reference evidence="3 4" key="1">
    <citation type="submission" date="2018-10" db="EMBL/GenBank/DDBJ databases">
        <authorList>
            <person name="Criscuolo A."/>
        </authorList>
    </citation>
    <scope>NUCLEOTIDE SEQUENCE [LARGE SCALE GENOMIC DNA]</scope>
    <source>
        <strain evidence="3">DnA1</strain>
    </source>
</reference>
<dbReference type="Pfam" id="PF03401">
    <property type="entry name" value="TctC"/>
    <property type="match status" value="1"/>
</dbReference>
<dbReference type="PIRSF" id="PIRSF017082">
    <property type="entry name" value="YflP"/>
    <property type="match status" value="1"/>
</dbReference>
<evidence type="ECO:0000313" key="4">
    <source>
        <dbReference type="Proteomes" id="UP000277294"/>
    </source>
</evidence>
<dbReference type="Gene3D" id="3.40.190.10">
    <property type="entry name" value="Periplasmic binding protein-like II"/>
    <property type="match status" value="1"/>
</dbReference>
<dbReference type="PANTHER" id="PTHR42928">
    <property type="entry name" value="TRICARBOXYLATE-BINDING PROTEIN"/>
    <property type="match status" value="1"/>
</dbReference>
<protein>
    <submittedName>
        <fullName evidence="3">Tripartite tricarboxylate transporter family receptor</fullName>
    </submittedName>
</protein>
<dbReference type="Gene3D" id="3.40.190.150">
    <property type="entry name" value="Bordetella uptake gene, domain 1"/>
    <property type="match status" value="1"/>
</dbReference>
<dbReference type="OrthoDB" id="8676480at2"/>
<dbReference type="RefSeq" id="WP_124080332.1">
    <property type="nucleotide sequence ID" value="NZ_UWPJ01000023.1"/>
</dbReference>
<dbReference type="InterPro" id="IPR005064">
    <property type="entry name" value="BUG"/>
</dbReference>
<gene>
    <name evidence="3" type="ORF">PIGHUM_02949</name>
</gene>
<evidence type="ECO:0000256" key="1">
    <source>
        <dbReference type="ARBA" id="ARBA00006987"/>
    </source>
</evidence>
<dbReference type="Proteomes" id="UP000277294">
    <property type="component" value="Unassembled WGS sequence"/>
</dbReference>
<evidence type="ECO:0000313" key="3">
    <source>
        <dbReference type="EMBL" id="VCU70870.1"/>
    </source>
</evidence>
<sequence>MNPILVRVVVASLGLGTTAAHAADIAYPTRPIRLVCPQAAGGAADMVSRLFAEKLAVELGQPVVVENKVGASTMIGADFVAKSPPDGYTLLTASVTTLAINPGLFAKMPYDPVKDFAPVSVMSNLPYYLVSAPDLPARNVQELIRYAKAHPGKVNYSSPGTGTSPQLIGAMFANLAGIDVVHVPYKGSSNAQVDMAAGRVQFAFESGALPGIKAGRVRALGYTGAKRSEEMPDLPTVAEQGLPGFEGSVWNGLVAPAGTPPEIVDKLAKAVIKVARMPEVKARLGEYSGIPVGNTPAEFAAQIEADIQKWGKIIRDNQISIQ</sequence>
<accession>A0A3P4B5D5</accession>
<evidence type="ECO:0000256" key="2">
    <source>
        <dbReference type="SAM" id="SignalP"/>
    </source>
</evidence>
<keyword evidence="3" id="KW-0675">Receptor</keyword>
<dbReference type="PANTHER" id="PTHR42928:SF5">
    <property type="entry name" value="BLR1237 PROTEIN"/>
    <property type="match status" value="1"/>
</dbReference>
<comment type="similarity">
    <text evidence="1">Belongs to the UPF0065 (bug) family.</text>
</comment>
<dbReference type="AlphaFoldDB" id="A0A3P4B5D5"/>
<dbReference type="EMBL" id="UWPJ01000023">
    <property type="protein sequence ID" value="VCU70870.1"/>
    <property type="molecule type" value="Genomic_DNA"/>
</dbReference>
<keyword evidence="4" id="KW-1185">Reference proteome</keyword>
<dbReference type="InterPro" id="IPR042100">
    <property type="entry name" value="Bug_dom1"/>
</dbReference>
<feature type="signal peptide" evidence="2">
    <location>
        <begin position="1"/>
        <end position="22"/>
    </location>
</feature>
<keyword evidence="2" id="KW-0732">Signal</keyword>
<proteinExistence type="inferred from homology"/>